<dbReference type="InterPro" id="IPR002509">
    <property type="entry name" value="NODB_dom"/>
</dbReference>
<dbReference type="EC" id="3.-.-.-" evidence="3"/>
<reference evidence="3 4" key="1">
    <citation type="submission" date="2015-06" db="EMBL/GenBank/DDBJ databases">
        <title>Draft genome sequence of the purine-degrading Clostridium cylindrosporum HC-1 (DSM 605).</title>
        <authorList>
            <person name="Poehlein A."/>
            <person name="Schiel-Bengelsdorf B."/>
            <person name="Bengelsdorf F."/>
            <person name="Daniel R."/>
            <person name="Duerre P."/>
        </authorList>
    </citation>
    <scope>NUCLEOTIDE SEQUENCE [LARGE SCALE GENOMIC DNA]</scope>
    <source>
        <strain evidence="3 4">DSM 605</strain>
    </source>
</reference>
<organism evidence="3 4">
    <name type="scientific">Clostridium cylindrosporum DSM 605</name>
    <dbReference type="NCBI Taxonomy" id="1121307"/>
    <lineage>
        <taxon>Bacteria</taxon>
        <taxon>Bacillati</taxon>
        <taxon>Bacillota</taxon>
        <taxon>Clostridia</taxon>
        <taxon>Eubacteriales</taxon>
        <taxon>Clostridiaceae</taxon>
        <taxon>Clostridium</taxon>
    </lineage>
</organism>
<dbReference type="PATRIC" id="fig|1121307.3.peg.730"/>
<dbReference type="GO" id="GO:0005975">
    <property type="term" value="P:carbohydrate metabolic process"/>
    <property type="evidence" value="ECO:0007669"/>
    <property type="project" value="InterPro"/>
</dbReference>
<sequence length="300" mass="34104">MRNRKTYRKLQKKKTITISFVTLTLLIILSFIGVKTYTYISTPRVISPKVESIKTKENTVVKPNETKKNNVSLSFQDGKELESTESIRVTETGKLPERQVSKEKVAYLTFDDGPTANVTPVVLEVLKKHNVKATFFVLGKMAEKHPEILKKEFNDGHLIGNHTYSHDYKYIYSTPDNFISDIKKGEETINKILGLDGKVQIIRFPGGSFPKKLENYRQAAAKNGYYYIDWNSLNGDAEGGKKNEAQLIDRLIKTSKGKKELVILMHDAATKMATANSLGQIIEYLKSSGYRFDTLNNYYK</sequence>
<evidence type="ECO:0000313" key="3">
    <source>
        <dbReference type="EMBL" id="KMT21131.1"/>
    </source>
</evidence>
<dbReference type="CDD" id="cd10944">
    <property type="entry name" value="CE4_SmPgdA_like"/>
    <property type="match status" value="1"/>
</dbReference>
<dbReference type="Proteomes" id="UP000036756">
    <property type="component" value="Unassembled WGS sequence"/>
</dbReference>
<name>A0A0J8G002_CLOCY</name>
<evidence type="ECO:0000256" key="1">
    <source>
        <dbReference type="SAM" id="Phobius"/>
    </source>
</evidence>
<keyword evidence="4" id="KW-1185">Reference proteome</keyword>
<dbReference type="InterPro" id="IPR050248">
    <property type="entry name" value="Polysacc_deacetylase_ArnD"/>
</dbReference>
<dbReference type="AlphaFoldDB" id="A0A0J8G002"/>
<gene>
    <name evidence="3" type="primary">yheN</name>
    <name evidence="3" type="ORF">CLCY_1c03650</name>
</gene>
<dbReference type="GO" id="GO:0016810">
    <property type="term" value="F:hydrolase activity, acting on carbon-nitrogen (but not peptide) bonds"/>
    <property type="evidence" value="ECO:0007669"/>
    <property type="project" value="InterPro"/>
</dbReference>
<keyword evidence="3" id="KW-0378">Hydrolase</keyword>
<keyword evidence="1" id="KW-1133">Transmembrane helix</keyword>
<proteinExistence type="predicted"/>
<dbReference type="RefSeq" id="WP_053083332.1">
    <property type="nucleotide sequence ID" value="NZ_LFVU01000028.1"/>
</dbReference>
<dbReference type="Gene3D" id="3.20.20.370">
    <property type="entry name" value="Glycoside hydrolase/deacetylase"/>
    <property type="match status" value="1"/>
</dbReference>
<dbReference type="SUPFAM" id="SSF88713">
    <property type="entry name" value="Glycoside hydrolase/deacetylase"/>
    <property type="match status" value="1"/>
</dbReference>
<evidence type="ECO:0000313" key="4">
    <source>
        <dbReference type="Proteomes" id="UP000036756"/>
    </source>
</evidence>
<dbReference type="Pfam" id="PF01522">
    <property type="entry name" value="Polysacc_deac_1"/>
    <property type="match status" value="1"/>
</dbReference>
<keyword evidence="1" id="KW-0812">Transmembrane</keyword>
<dbReference type="OrthoDB" id="258610at2"/>
<keyword evidence="1" id="KW-0472">Membrane</keyword>
<dbReference type="InterPro" id="IPR011330">
    <property type="entry name" value="Glyco_hydro/deAcase_b/a-brl"/>
</dbReference>
<dbReference type="STRING" id="1121307.CLCY_1c03650"/>
<protein>
    <submittedName>
        <fullName evidence="3">Putative polysaccharide deacetylase YheN</fullName>
        <ecNumber evidence="3">3.-.-.-</ecNumber>
    </submittedName>
</protein>
<dbReference type="EMBL" id="LFVU01000028">
    <property type="protein sequence ID" value="KMT21131.1"/>
    <property type="molecule type" value="Genomic_DNA"/>
</dbReference>
<dbReference type="PANTHER" id="PTHR10587:SF125">
    <property type="entry name" value="POLYSACCHARIDE DEACETYLASE YHEN-RELATED"/>
    <property type="match status" value="1"/>
</dbReference>
<feature type="domain" description="NodB homology" evidence="2">
    <location>
        <begin position="104"/>
        <end position="293"/>
    </location>
</feature>
<dbReference type="PROSITE" id="PS51677">
    <property type="entry name" value="NODB"/>
    <property type="match status" value="1"/>
</dbReference>
<accession>A0A0J8G002</accession>
<feature type="transmembrane region" description="Helical" evidence="1">
    <location>
        <begin position="20"/>
        <end position="40"/>
    </location>
</feature>
<evidence type="ECO:0000259" key="2">
    <source>
        <dbReference type="PROSITE" id="PS51677"/>
    </source>
</evidence>
<comment type="caution">
    <text evidence="3">The sequence shown here is derived from an EMBL/GenBank/DDBJ whole genome shotgun (WGS) entry which is preliminary data.</text>
</comment>
<dbReference type="PANTHER" id="PTHR10587">
    <property type="entry name" value="GLYCOSYL TRANSFERASE-RELATED"/>
    <property type="match status" value="1"/>
</dbReference>